<gene>
    <name evidence="1" type="ORF">MM415B00582_0013</name>
</gene>
<proteinExistence type="predicted"/>
<organism evidence="1">
    <name type="scientific">viral metagenome</name>
    <dbReference type="NCBI Taxonomy" id="1070528"/>
    <lineage>
        <taxon>unclassified sequences</taxon>
        <taxon>metagenomes</taxon>
        <taxon>organismal metagenomes</taxon>
    </lineage>
</organism>
<protein>
    <submittedName>
        <fullName evidence="1">Uncharacterized protein</fullName>
    </submittedName>
</protein>
<accession>A0A6M3J3I4</accession>
<reference evidence="1" key="1">
    <citation type="submission" date="2020-03" db="EMBL/GenBank/DDBJ databases">
        <title>The deep terrestrial virosphere.</title>
        <authorList>
            <person name="Holmfeldt K."/>
            <person name="Nilsson E."/>
            <person name="Simone D."/>
            <person name="Lopez-Fernandez M."/>
            <person name="Wu X."/>
            <person name="de Brujin I."/>
            <person name="Lundin D."/>
            <person name="Andersson A."/>
            <person name="Bertilsson S."/>
            <person name="Dopson M."/>
        </authorList>
    </citation>
    <scope>NUCLEOTIDE SEQUENCE</scope>
    <source>
        <strain evidence="1">MM415B00582</strain>
    </source>
</reference>
<dbReference type="AlphaFoldDB" id="A0A6M3J3I4"/>
<sequence length="851" mass="94957">MTQKEKESTDNWYQGPGAPDWPATGGQCLLSNVVLAGRTETIFGHNQLGPSSIIFDWCGTSPASAMLSESLPKAGRDLTGRAEMRDISGYNAGSRHYGRPFLDQTYWDAGPLYQIITVSEHLTRCMRDNLKPIFCPSPVIPRPEVRTDYNEACDLVDQNPTYWAATNYERFKYEFSTWGWYMVMGLPLRWDGQFVFDKICFAKAPIAYRSGIFEAQLRALVRTRVEAILVLAKALPGFLGDPEGAAELVDTWVINNEMGRYGSQQDVGKYNFVVLDEVYQCFVDDALGVVPKFQIYESDTNEAADMVFYQGCTGWLQSYADAKYGVGLCPWEIDCIKTHWYVNTYNTTNAYDMGARDATMQDMLCWAGRSRTDSRFGWPPTPETPQEGRKDWIGYFSTIAERWAWRTDYSITANATIGIGEFALSNISTARKPTPYAWAAGKSAKINTRATFGNSTYRCLITHMMSTSLLPNTATTHWVVDEGNVSSTGLANASWAGAWRTLDIALKSLHLGCTHWHMMGFVGEPSDHVQMTKSGSALSTTGVVFRFVARHFGPLLLGGIHDEDFATRWSIMMSEPRASVYIATDESSAWLWVLCINRSEQERCIVSGGSQNLLYTEWVGTARGYAEEVWPLSIQKTGGGDAWNGSMDDYIHLLSAVARVRFRAAQTDKTLICGFGGEIGAGGPPADPADFPYAFMCLNTGRAHIYESNVDLGDFGAYTTATRFRIDTDALHVYYYMDDVLVKTTNLGLAGWYQGGVAFFHDGGQIDELQFYDYTIVGRTHEVDPTATHYKYMLALGPEDSWSSTSPTLATETTDDTFQPWCRGVGFPVYSEIVPNRAISIFKTKIREIVP</sequence>
<name>A0A6M3J3I4_9ZZZZ</name>
<evidence type="ECO:0000313" key="1">
    <source>
        <dbReference type="EMBL" id="QJA63727.1"/>
    </source>
</evidence>
<dbReference type="EMBL" id="MT141504">
    <property type="protein sequence ID" value="QJA63727.1"/>
    <property type="molecule type" value="Genomic_DNA"/>
</dbReference>